<dbReference type="GO" id="GO:0003714">
    <property type="term" value="F:transcription corepressor activity"/>
    <property type="evidence" value="ECO:0007669"/>
    <property type="project" value="TreeGrafter"/>
</dbReference>
<evidence type="ECO:0000313" key="7">
    <source>
        <dbReference type="Proteomes" id="UP001140172"/>
    </source>
</evidence>
<dbReference type="PANTHER" id="PTHR15111">
    <property type="entry name" value="RNA POLYMERASE II SUBUNIT 5-MEDIATING PROTEIN NNX3"/>
    <property type="match status" value="1"/>
</dbReference>
<proteinExistence type="inferred from homology"/>
<feature type="compositionally biased region" description="Polar residues" evidence="4">
    <location>
        <begin position="265"/>
        <end position="281"/>
    </location>
</feature>
<dbReference type="InterPro" id="IPR004127">
    <property type="entry name" value="Prefoldin_subunit_alpha"/>
</dbReference>
<dbReference type="GO" id="GO:0005634">
    <property type="term" value="C:nucleus"/>
    <property type="evidence" value="ECO:0007669"/>
    <property type="project" value="UniProtKB-SubCell"/>
</dbReference>
<dbReference type="Proteomes" id="UP001140172">
    <property type="component" value="Unassembled WGS sequence"/>
</dbReference>
<dbReference type="GO" id="GO:0003682">
    <property type="term" value="F:chromatin binding"/>
    <property type="evidence" value="ECO:0007669"/>
    <property type="project" value="TreeGrafter"/>
</dbReference>
<evidence type="ECO:0000256" key="1">
    <source>
        <dbReference type="ARBA" id="ARBA00004123"/>
    </source>
</evidence>
<feature type="region of interest" description="Disordered" evidence="4">
    <location>
        <begin position="387"/>
        <end position="451"/>
    </location>
</feature>
<evidence type="ECO:0000256" key="2">
    <source>
        <dbReference type="ARBA" id="ARBA00023242"/>
    </source>
</evidence>
<dbReference type="PANTHER" id="PTHR15111:SF0">
    <property type="entry name" value="UNCONVENTIONAL PREFOLDIN RPB5 INTERACTOR 1"/>
    <property type="match status" value="1"/>
</dbReference>
<dbReference type="Pfam" id="PF12927">
    <property type="entry name" value="DUF3835"/>
    <property type="match status" value="2"/>
</dbReference>
<dbReference type="EMBL" id="JANBUM010000244">
    <property type="protein sequence ID" value="KAJ2780566.1"/>
    <property type="molecule type" value="Genomic_DNA"/>
</dbReference>
<comment type="similarity">
    <text evidence="3">Belongs to the RNA polymerase II subunit 5-mediating protein family.</text>
</comment>
<feature type="compositionally biased region" description="Basic residues" evidence="4">
    <location>
        <begin position="439"/>
        <end position="451"/>
    </location>
</feature>
<evidence type="ECO:0000313" key="6">
    <source>
        <dbReference type="EMBL" id="KAJ2780566.1"/>
    </source>
</evidence>
<comment type="subcellular location">
    <subcellularLocation>
        <location evidence="1">Nucleus</location>
    </subcellularLocation>
</comment>
<dbReference type="AlphaFoldDB" id="A0A9W8HFK0"/>
<comment type="caution">
    <text evidence="6">The sequence shown here is derived from an EMBL/GenBank/DDBJ whole genome shotgun (WGS) entry which is preliminary data.</text>
</comment>
<protein>
    <submittedName>
        <fullName evidence="6">Uri1, prefoldin-like chaperone</fullName>
    </submittedName>
</protein>
<organism evidence="6 7">
    <name type="scientific">Coemansia interrupta</name>
    <dbReference type="NCBI Taxonomy" id="1126814"/>
    <lineage>
        <taxon>Eukaryota</taxon>
        <taxon>Fungi</taxon>
        <taxon>Fungi incertae sedis</taxon>
        <taxon>Zoopagomycota</taxon>
        <taxon>Kickxellomycotina</taxon>
        <taxon>Kickxellomycetes</taxon>
        <taxon>Kickxellales</taxon>
        <taxon>Kickxellaceae</taxon>
        <taxon>Coemansia</taxon>
    </lineage>
</organism>
<dbReference type="InterPro" id="IPR024325">
    <property type="entry name" value="DUF3835"/>
</dbReference>
<feature type="compositionally biased region" description="Basic and acidic residues" evidence="4">
    <location>
        <begin position="387"/>
        <end position="396"/>
    </location>
</feature>
<reference evidence="6" key="1">
    <citation type="submission" date="2022-07" db="EMBL/GenBank/DDBJ databases">
        <title>Phylogenomic reconstructions and comparative analyses of Kickxellomycotina fungi.</title>
        <authorList>
            <person name="Reynolds N.K."/>
            <person name="Stajich J.E."/>
            <person name="Barry K."/>
            <person name="Grigoriev I.V."/>
            <person name="Crous P."/>
            <person name="Smith M.E."/>
        </authorList>
    </citation>
    <scope>NUCLEOTIDE SEQUENCE</scope>
    <source>
        <strain evidence="6">BCRC 34489</strain>
    </source>
</reference>
<dbReference type="SUPFAM" id="SSF46579">
    <property type="entry name" value="Prefoldin"/>
    <property type="match status" value="1"/>
</dbReference>
<keyword evidence="7" id="KW-1185">Reference proteome</keyword>
<dbReference type="CDD" id="cd23159">
    <property type="entry name" value="Prefoldin_URI1"/>
    <property type="match status" value="1"/>
</dbReference>
<feature type="compositionally biased region" description="Basic and acidic residues" evidence="4">
    <location>
        <begin position="209"/>
        <end position="220"/>
    </location>
</feature>
<dbReference type="InterPro" id="IPR009053">
    <property type="entry name" value="Prefoldin"/>
</dbReference>
<feature type="domain" description="DUF3835" evidence="5">
    <location>
        <begin position="315"/>
        <end position="351"/>
    </location>
</feature>
<dbReference type="GO" id="GO:0000122">
    <property type="term" value="P:negative regulation of transcription by RNA polymerase II"/>
    <property type="evidence" value="ECO:0007669"/>
    <property type="project" value="TreeGrafter"/>
</dbReference>
<dbReference type="Pfam" id="PF02996">
    <property type="entry name" value="Prefoldin"/>
    <property type="match status" value="1"/>
</dbReference>
<dbReference type="InterPro" id="IPR052255">
    <property type="entry name" value="RNA_pol_II_subunit5-mediator"/>
</dbReference>
<keyword evidence="2" id="KW-0539">Nucleus</keyword>
<evidence type="ECO:0000259" key="5">
    <source>
        <dbReference type="Pfam" id="PF12927"/>
    </source>
</evidence>
<gene>
    <name evidence="6" type="primary">URI1</name>
    <name evidence="6" type="ORF">GGI15_003491</name>
</gene>
<feature type="domain" description="DUF3835" evidence="5">
    <location>
        <begin position="436"/>
        <end position="448"/>
    </location>
</feature>
<sequence length="451" mass="49610">MGDKAGTSESALRSAVAQYTSYRDEYLSLQTTLKDLPSETTYPALIPIGPLAFFPGHLIHTNEILVLLGENYFAERSALQASQIAQRRAQYADKKIAEIQAQMARGRVERLSEDGVVEIKEEVQVGERVFGDDEGDAVSEVAEGVGGVELEEKRLRAVRGEQVAVGVLGEEEQRVLEMMERLVAEGDGDEEEEEEGEEEDSDVDEEGDAFEHEDRANAARDDDEDDFNDDVSDEDPSDPPVREHPAESSIEPPATPKGILKKSTPILSPNRRTPSGTQNKNPAERTVSFSPAPAKSSPQNPPAAITPRAAQQPMKHAVVERPVDEDYAPTLDEVDQAVHAREIAQAYSRMRFAKKDAWGLDRMDVAERVLENTPGVTLVGRVASAVSEEHPQEGVRIELPPDPSPYNMLNMPRAPPRVVHQDPLPKPAPNEPEAPAKPKMSRFKAKRLGLE</sequence>
<feature type="compositionally biased region" description="Acidic residues" evidence="4">
    <location>
        <begin position="221"/>
        <end position="237"/>
    </location>
</feature>
<feature type="region of interest" description="Disordered" evidence="4">
    <location>
        <begin position="184"/>
        <end position="316"/>
    </location>
</feature>
<evidence type="ECO:0000256" key="4">
    <source>
        <dbReference type="SAM" id="MobiDB-lite"/>
    </source>
</evidence>
<accession>A0A9W8HFK0</accession>
<evidence type="ECO:0000256" key="3">
    <source>
        <dbReference type="ARBA" id="ARBA00038295"/>
    </source>
</evidence>
<name>A0A9W8HFK0_9FUNG</name>
<dbReference type="Gene3D" id="1.10.287.370">
    <property type="match status" value="1"/>
</dbReference>
<dbReference type="OrthoDB" id="21413at2759"/>
<feature type="compositionally biased region" description="Acidic residues" evidence="4">
    <location>
        <begin position="186"/>
        <end position="208"/>
    </location>
</feature>
<dbReference type="GO" id="GO:0019212">
    <property type="term" value="F:phosphatase inhibitor activity"/>
    <property type="evidence" value="ECO:0007669"/>
    <property type="project" value="TreeGrafter"/>
</dbReference>